<dbReference type="RefSeq" id="WP_003663912.1">
    <property type="nucleotide sequence ID" value="NZ_AAPZ02000001.1"/>
</dbReference>
<dbReference type="Proteomes" id="UP000003853">
    <property type="component" value="Unassembled WGS sequence"/>
</dbReference>
<dbReference type="PATRIC" id="fig|349123.13.peg.1000"/>
<evidence type="ECO:0000313" key="2">
    <source>
        <dbReference type="Proteomes" id="UP000003853"/>
    </source>
</evidence>
<protein>
    <submittedName>
        <fullName evidence="1">Uncharacterized protein</fullName>
    </submittedName>
</protein>
<reference evidence="2" key="1">
    <citation type="submission" date="2008-06" db="EMBL/GenBank/DDBJ databases">
        <title>Permanent draft sequence of Lactobacillus reuteri 100-23.</title>
        <authorList>
            <consortium name="US DOE Joint Genome Institute"/>
            <person name="Copeland A."/>
            <person name="Lucas S."/>
            <person name="Lapidus A."/>
            <person name="Barry K."/>
            <person name="Detter J.C."/>
            <person name="Glavina del Rio T."/>
            <person name="Hammon N."/>
            <person name="Israni S."/>
            <person name="Dalin E."/>
            <person name="Tice H."/>
            <person name="Pitluck S."/>
            <person name="Sun H."/>
            <person name="Schmutz J."/>
            <person name="Larimer F."/>
            <person name="Land M."/>
            <person name="Hauser L."/>
            <person name="Walter J."/>
            <person name="Heng N.C.K."/>
            <person name="Tannock G.W."/>
            <person name="Richardson P."/>
        </authorList>
    </citation>
    <scope>NUCLEOTIDE SEQUENCE [LARGE SCALE GENOMIC DNA]</scope>
    <source>
        <strain evidence="2">DSM 17509 / CIP 109821 / 100-23</strain>
    </source>
</reference>
<comment type="caution">
    <text evidence="1">The sequence shown here is derived from an EMBL/GenBank/DDBJ whole genome shotgun (WGS) entry which is preliminary data.</text>
</comment>
<dbReference type="AlphaFoldDB" id="B3XM72"/>
<evidence type="ECO:0000313" key="1">
    <source>
        <dbReference type="EMBL" id="EDX42476.1"/>
    </source>
</evidence>
<organism evidence="1 2">
    <name type="scientific">Limosilactobacillus reuteri subsp. rodentium (strain DSM 17509 / CIP 109821 / 100-23)</name>
    <name type="common">Lactobacillus reuteri</name>
    <dbReference type="NCBI Taxonomy" id="349123"/>
    <lineage>
        <taxon>Bacteria</taxon>
        <taxon>Bacillati</taxon>
        <taxon>Bacillota</taxon>
        <taxon>Bacilli</taxon>
        <taxon>Lactobacillales</taxon>
        <taxon>Lactobacillaceae</taxon>
        <taxon>Limosilactobacillus</taxon>
    </lineage>
</organism>
<sequence>MVVKRIRPIVLVTIKKVHGKLDNKETPSFQTVNAHVTEVNGAQLQNNLFGKTYNMTWIARIRGNVEAKYVFFPKGNIANDKVSRKEYLDVIQVRKHATRTDIYFANDREVNSNGLEQ</sequence>
<dbReference type="eggNOG" id="ENOG50302M4">
    <property type="taxonomic scope" value="Bacteria"/>
</dbReference>
<accession>B3XM72</accession>
<dbReference type="EMBL" id="AAPZ02000001">
    <property type="protein sequence ID" value="EDX42476.1"/>
    <property type="molecule type" value="Genomic_DNA"/>
</dbReference>
<name>B3XM72_LIMR1</name>
<gene>
    <name evidence="1" type="ORF">Lreu23DRAFT_3992</name>
</gene>
<proteinExistence type="predicted"/>